<feature type="domain" description="Thymidylate kinase-like" evidence="12">
    <location>
        <begin position="5"/>
        <end position="198"/>
    </location>
</feature>
<dbReference type="SUPFAM" id="SSF52540">
    <property type="entry name" value="P-loop containing nucleoside triphosphate hydrolases"/>
    <property type="match status" value="1"/>
</dbReference>
<evidence type="ECO:0000256" key="7">
    <source>
        <dbReference type="ARBA" id="ARBA00022777"/>
    </source>
</evidence>
<evidence type="ECO:0000256" key="5">
    <source>
        <dbReference type="ARBA" id="ARBA00022727"/>
    </source>
</evidence>
<dbReference type="Proteomes" id="UP000772186">
    <property type="component" value="Unassembled WGS sequence"/>
</dbReference>
<organism evidence="13 14">
    <name type="scientific">Mycoplasma tauri</name>
    <dbReference type="NCBI Taxonomy" id="547987"/>
    <lineage>
        <taxon>Bacteria</taxon>
        <taxon>Bacillati</taxon>
        <taxon>Mycoplasmatota</taxon>
        <taxon>Mollicutes</taxon>
        <taxon>Mycoplasmataceae</taxon>
        <taxon>Mycoplasma</taxon>
    </lineage>
</organism>
<evidence type="ECO:0000256" key="1">
    <source>
        <dbReference type="ARBA" id="ARBA00009776"/>
    </source>
</evidence>
<dbReference type="Gene3D" id="3.40.50.300">
    <property type="entry name" value="P-loop containing nucleotide triphosphate hydrolases"/>
    <property type="match status" value="1"/>
</dbReference>
<evidence type="ECO:0000256" key="6">
    <source>
        <dbReference type="ARBA" id="ARBA00022741"/>
    </source>
</evidence>
<keyword evidence="6 11" id="KW-0547">Nucleotide-binding</keyword>
<keyword evidence="7 11" id="KW-0418">Kinase</keyword>
<evidence type="ECO:0000256" key="4">
    <source>
        <dbReference type="ARBA" id="ARBA00022679"/>
    </source>
</evidence>
<reference evidence="13 14" key="1">
    <citation type="submission" date="2021-09" db="EMBL/GenBank/DDBJ databases">
        <title>WGS of Mycoplasma sp. Zaradi2 strains.</title>
        <authorList>
            <person name="Spergser J."/>
        </authorList>
    </citation>
    <scope>NUCLEOTIDE SEQUENCE [LARGE SCALE GENOMIC DNA]</scope>
    <source>
        <strain evidence="13 14">1331</strain>
    </source>
</reference>
<dbReference type="InterPro" id="IPR039430">
    <property type="entry name" value="Thymidylate_kin-like_dom"/>
</dbReference>
<dbReference type="Pfam" id="PF02223">
    <property type="entry name" value="Thymidylate_kin"/>
    <property type="match status" value="1"/>
</dbReference>
<comment type="catalytic activity">
    <reaction evidence="9 11">
        <text>dTMP + ATP = dTDP + ADP</text>
        <dbReference type="Rhea" id="RHEA:13517"/>
        <dbReference type="ChEBI" id="CHEBI:30616"/>
        <dbReference type="ChEBI" id="CHEBI:58369"/>
        <dbReference type="ChEBI" id="CHEBI:63528"/>
        <dbReference type="ChEBI" id="CHEBI:456216"/>
        <dbReference type="EC" id="2.7.4.9"/>
    </reaction>
</comment>
<dbReference type="GO" id="GO:0006233">
    <property type="term" value="P:dTDP biosynthetic process"/>
    <property type="evidence" value="ECO:0007669"/>
    <property type="project" value="InterPro"/>
</dbReference>
<evidence type="ECO:0000259" key="12">
    <source>
        <dbReference type="Pfam" id="PF02223"/>
    </source>
</evidence>
<accession>A0A953NDW6</accession>
<dbReference type="InterPro" id="IPR018094">
    <property type="entry name" value="Thymidylate_kinase"/>
</dbReference>
<dbReference type="CDD" id="cd01672">
    <property type="entry name" value="TMPK"/>
    <property type="match status" value="1"/>
</dbReference>
<keyword evidence="14" id="KW-1185">Reference proteome</keyword>
<sequence>MFITLEGPDGSGKSTIILGLIERLLSKKNNLKYVITREPGGRDIKEAEAIRKIILDGESNLSSKAEAMLYSASRRIHIDRVISPALKENKLVLCDRYIDSFYAYQGYARDLGIEWVKNITEMVIDDFVPNITIYLDINYEQSAHRRFVTRVITDRLDAESEEFHKKVIDGYKSIIKSDPNRFIVIDAWRSISEILDDIIKALFERKDFKEWWEQV</sequence>
<evidence type="ECO:0000256" key="3">
    <source>
        <dbReference type="ARBA" id="ARBA00017144"/>
    </source>
</evidence>
<evidence type="ECO:0000256" key="9">
    <source>
        <dbReference type="ARBA" id="ARBA00048743"/>
    </source>
</evidence>
<gene>
    <name evidence="11 13" type="primary">tmk</name>
    <name evidence="13" type="ORF">LAD73_00315</name>
</gene>
<dbReference type="GO" id="GO:0004798">
    <property type="term" value="F:dTMP kinase activity"/>
    <property type="evidence" value="ECO:0007669"/>
    <property type="project" value="UniProtKB-UniRule"/>
</dbReference>
<dbReference type="RefSeq" id="WP_205517281.1">
    <property type="nucleotide sequence ID" value="NZ_CP070479.1"/>
</dbReference>
<dbReference type="EMBL" id="JAIQBY010000002">
    <property type="protein sequence ID" value="MBZ4195173.1"/>
    <property type="molecule type" value="Genomic_DNA"/>
</dbReference>
<dbReference type="AlphaFoldDB" id="A0A953NDW6"/>
<dbReference type="GO" id="GO:0005524">
    <property type="term" value="F:ATP binding"/>
    <property type="evidence" value="ECO:0007669"/>
    <property type="project" value="UniProtKB-UniRule"/>
</dbReference>
<dbReference type="GO" id="GO:0005829">
    <property type="term" value="C:cytosol"/>
    <property type="evidence" value="ECO:0007669"/>
    <property type="project" value="TreeGrafter"/>
</dbReference>
<dbReference type="FunFam" id="3.40.50.300:FF:000225">
    <property type="entry name" value="Thymidylate kinase"/>
    <property type="match status" value="1"/>
</dbReference>
<evidence type="ECO:0000256" key="10">
    <source>
        <dbReference type="ARBA" id="ARBA00057735"/>
    </source>
</evidence>
<evidence type="ECO:0000256" key="11">
    <source>
        <dbReference type="HAMAP-Rule" id="MF_00165"/>
    </source>
</evidence>
<evidence type="ECO:0000313" key="13">
    <source>
        <dbReference type="EMBL" id="MBZ4195173.1"/>
    </source>
</evidence>
<name>A0A953NDW6_9MOLU</name>
<comment type="similarity">
    <text evidence="1 11">Belongs to the thymidylate kinase family.</text>
</comment>
<dbReference type="GO" id="GO:0006227">
    <property type="term" value="P:dUDP biosynthetic process"/>
    <property type="evidence" value="ECO:0007669"/>
    <property type="project" value="TreeGrafter"/>
</dbReference>
<dbReference type="PANTHER" id="PTHR10344">
    <property type="entry name" value="THYMIDYLATE KINASE"/>
    <property type="match status" value="1"/>
</dbReference>
<keyword evidence="4 11" id="KW-0808">Transferase</keyword>
<dbReference type="EC" id="2.7.4.9" evidence="2 11"/>
<proteinExistence type="inferred from homology"/>
<dbReference type="InterPro" id="IPR027417">
    <property type="entry name" value="P-loop_NTPase"/>
</dbReference>
<protein>
    <recommendedName>
        <fullName evidence="3 11">Thymidylate kinase</fullName>
        <ecNumber evidence="2 11">2.7.4.9</ecNumber>
    </recommendedName>
    <alternativeName>
        <fullName evidence="11">dTMP kinase</fullName>
    </alternativeName>
</protein>
<evidence type="ECO:0000256" key="2">
    <source>
        <dbReference type="ARBA" id="ARBA00012980"/>
    </source>
</evidence>
<feature type="binding site" evidence="11">
    <location>
        <begin position="7"/>
        <end position="14"/>
    </location>
    <ligand>
        <name>ATP</name>
        <dbReference type="ChEBI" id="CHEBI:30616"/>
    </ligand>
</feature>
<comment type="function">
    <text evidence="10 11">Phosphorylation of dTMP to form dTDP in both de novo and salvage pathways of dTTP synthesis.</text>
</comment>
<dbReference type="GO" id="GO:0006235">
    <property type="term" value="P:dTTP biosynthetic process"/>
    <property type="evidence" value="ECO:0007669"/>
    <property type="project" value="UniProtKB-UniRule"/>
</dbReference>
<evidence type="ECO:0000313" key="14">
    <source>
        <dbReference type="Proteomes" id="UP000772186"/>
    </source>
</evidence>
<evidence type="ECO:0000256" key="8">
    <source>
        <dbReference type="ARBA" id="ARBA00022840"/>
    </source>
</evidence>
<keyword evidence="8 11" id="KW-0067">ATP-binding</keyword>
<comment type="caution">
    <text evidence="13">The sequence shown here is derived from an EMBL/GenBank/DDBJ whole genome shotgun (WGS) entry which is preliminary data.</text>
</comment>
<dbReference type="PANTHER" id="PTHR10344:SF4">
    <property type="entry name" value="UMP-CMP KINASE 2, MITOCHONDRIAL"/>
    <property type="match status" value="1"/>
</dbReference>
<dbReference type="HAMAP" id="MF_00165">
    <property type="entry name" value="Thymidylate_kinase"/>
    <property type="match status" value="1"/>
</dbReference>
<dbReference type="NCBIfam" id="TIGR00041">
    <property type="entry name" value="DTMP_kinase"/>
    <property type="match status" value="1"/>
</dbReference>
<keyword evidence="5 11" id="KW-0545">Nucleotide biosynthesis</keyword>